<comment type="caution">
    <text evidence="3">The sequence shown here is derived from an EMBL/GenBank/DDBJ whole genome shotgun (WGS) entry which is preliminary data.</text>
</comment>
<dbReference type="GO" id="GO:0046872">
    <property type="term" value="F:metal ion binding"/>
    <property type="evidence" value="ECO:0007669"/>
    <property type="project" value="UniProtKB-KW"/>
</dbReference>
<dbReference type="AlphaFoldDB" id="A0ABD5X1L0"/>
<protein>
    <submittedName>
        <fullName evidence="3">VOC family protein</fullName>
    </submittedName>
</protein>
<reference evidence="3 4" key="1">
    <citation type="journal article" date="2019" name="Int. J. Syst. Evol. Microbiol.">
        <title>The Global Catalogue of Microorganisms (GCM) 10K type strain sequencing project: providing services to taxonomists for standard genome sequencing and annotation.</title>
        <authorList>
            <consortium name="The Broad Institute Genomics Platform"/>
            <consortium name="The Broad Institute Genome Sequencing Center for Infectious Disease"/>
            <person name="Wu L."/>
            <person name="Ma J."/>
        </authorList>
    </citation>
    <scope>NUCLEOTIDE SEQUENCE [LARGE SCALE GENOMIC DNA]</scope>
    <source>
        <strain evidence="3 4">DT55</strain>
    </source>
</reference>
<organism evidence="3 4">
    <name type="scientific">Halobaculum marinum</name>
    <dbReference type="NCBI Taxonomy" id="3031996"/>
    <lineage>
        <taxon>Archaea</taxon>
        <taxon>Methanobacteriati</taxon>
        <taxon>Methanobacteriota</taxon>
        <taxon>Stenosarchaea group</taxon>
        <taxon>Halobacteria</taxon>
        <taxon>Halobacteriales</taxon>
        <taxon>Haloferacaceae</taxon>
        <taxon>Halobaculum</taxon>
    </lineage>
</organism>
<dbReference type="PROSITE" id="PS51819">
    <property type="entry name" value="VOC"/>
    <property type="match status" value="2"/>
</dbReference>
<sequence>MNDNASPAARIGAVTLAVSDLDRVLAFYRDVVGLRVRERDDDRAVLGTPVTDLLVLVHDPDAPPRPSDAAGLFHTAFLFPSRAALGDALARAREAGARITGASDHRVSEALYLRDPEGNGVELYRDRPREAWPETDDRVEMDTLPLDVESLLTDRAGEFDAAGDPAPDDTTVGHVHLEVTDLEAAEAFYVDALGFDVRQRWEAEALFVAAGGYHHHIGLNTWNRRSSPASGRGLREFEVVVSDETALDAVRSDLADAGVAFRADGDALVASAPDGVAVRVLVG</sequence>
<accession>A0ABD5X1L0</accession>
<evidence type="ECO:0000256" key="1">
    <source>
        <dbReference type="ARBA" id="ARBA00022723"/>
    </source>
</evidence>
<dbReference type="SUPFAM" id="SSF54593">
    <property type="entry name" value="Glyoxalase/Bleomycin resistance protein/Dihydroxybiphenyl dioxygenase"/>
    <property type="match status" value="2"/>
</dbReference>
<dbReference type="PANTHER" id="PTHR43279:SF1">
    <property type="entry name" value="CATECHOL-2,3-DIOXYGENASE"/>
    <property type="match status" value="1"/>
</dbReference>
<dbReference type="PROSITE" id="PS00934">
    <property type="entry name" value="GLYOXALASE_I_1"/>
    <property type="match status" value="1"/>
</dbReference>
<name>A0ABD5X1L0_9EURY</name>
<dbReference type="GeneID" id="79270606"/>
<keyword evidence="1" id="KW-0479">Metal-binding</keyword>
<gene>
    <name evidence="3" type="ORF">ACFQKD_14245</name>
</gene>
<evidence type="ECO:0000259" key="2">
    <source>
        <dbReference type="PROSITE" id="PS51819"/>
    </source>
</evidence>
<dbReference type="InterPro" id="IPR004360">
    <property type="entry name" value="Glyas_Fos-R_dOase_dom"/>
</dbReference>
<feature type="domain" description="VOC" evidence="2">
    <location>
        <begin position="10"/>
        <end position="126"/>
    </location>
</feature>
<dbReference type="RefSeq" id="WP_276237009.1">
    <property type="nucleotide sequence ID" value="NZ_CP119989.1"/>
</dbReference>
<dbReference type="InterPro" id="IPR018146">
    <property type="entry name" value="Glyoxalase_1_CS"/>
</dbReference>
<proteinExistence type="predicted"/>
<evidence type="ECO:0000313" key="4">
    <source>
        <dbReference type="Proteomes" id="UP001596388"/>
    </source>
</evidence>
<feature type="domain" description="VOC" evidence="2">
    <location>
        <begin position="171"/>
        <end position="283"/>
    </location>
</feature>
<keyword evidence="4" id="KW-1185">Reference proteome</keyword>
<dbReference type="PANTHER" id="PTHR43279">
    <property type="entry name" value="CATECHOL-2,3-DIOXYGENASE"/>
    <property type="match status" value="1"/>
</dbReference>
<dbReference type="Gene3D" id="3.10.180.10">
    <property type="entry name" value="2,3-Dihydroxybiphenyl 1,2-Dioxygenase, domain 1"/>
    <property type="match status" value="2"/>
</dbReference>
<dbReference type="InterPro" id="IPR029068">
    <property type="entry name" value="Glyas_Bleomycin-R_OHBP_Dase"/>
</dbReference>
<dbReference type="InterPro" id="IPR037523">
    <property type="entry name" value="VOC_core"/>
</dbReference>
<evidence type="ECO:0000313" key="3">
    <source>
        <dbReference type="EMBL" id="MFC7098466.1"/>
    </source>
</evidence>
<dbReference type="Proteomes" id="UP001596388">
    <property type="component" value="Unassembled WGS sequence"/>
</dbReference>
<dbReference type="EMBL" id="JBHTAG010000003">
    <property type="protein sequence ID" value="MFC7098466.1"/>
    <property type="molecule type" value="Genomic_DNA"/>
</dbReference>
<dbReference type="Pfam" id="PF00903">
    <property type="entry name" value="Glyoxalase"/>
    <property type="match status" value="2"/>
</dbReference>